<dbReference type="EMBL" id="GL996514">
    <property type="protein sequence ID" value="EGV65403.1"/>
    <property type="molecule type" value="Genomic_DNA"/>
</dbReference>
<dbReference type="OrthoDB" id="360540at2759"/>
<proteinExistence type="inferred from homology"/>
<evidence type="ECO:0000313" key="3">
    <source>
        <dbReference type="Proteomes" id="UP000000707"/>
    </source>
</evidence>
<dbReference type="STRING" id="590646.G3B0H4"/>
<dbReference type="HOGENOM" id="CLU_034402_2_0_1"/>
<dbReference type="GO" id="GO:0005737">
    <property type="term" value="C:cytoplasm"/>
    <property type="evidence" value="ECO:0007669"/>
    <property type="project" value="TreeGrafter"/>
</dbReference>
<organism evidence="3">
    <name type="scientific">Candida tenuis (strain ATCC 10573 / BCRC 21748 / CBS 615 / JCM 9827 / NBRC 10315 / NRRL Y-1498 / VKM Y-70)</name>
    <name type="common">Yeast</name>
    <name type="synonym">Yamadazyma tenuis</name>
    <dbReference type="NCBI Taxonomy" id="590646"/>
    <lineage>
        <taxon>Eukaryota</taxon>
        <taxon>Fungi</taxon>
        <taxon>Dikarya</taxon>
        <taxon>Ascomycota</taxon>
        <taxon>Saccharomycotina</taxon>
        <taxon>Pichiomycetes</taxon>
        <taxon>Debaryomycetaceae</taxon>
        <taxon>Yamadazyma</taxon>
    </lineage>
</organism>
<dbReference type="PANTHER" id="PTHR15323:SF6">
    <property type="entry name" value="CELL DIVISION CYCLE PROTEIN 123 HOMOLOG"/>
    <property type="match status" value="1"/>
</dbReference>
<accession>G3B0H4</accession>
<dbReference type="KEGG" id="cten:18250677"/>
<dbReference type="Pfam" id="PF07065">
    <property type="entry name" value="D123"/>
    <property type="match status" value="1"/>
</dbReference>
<dbReference type="Proteomes" id="UP000000707">
    <property type="component" value="Unassembled WGS sequence"/>
</dbReference>
<name>G3B0H4_CANTC</name>
<evidence type="ECO:0000256" key="1">
    <source>
        <dbReference type="ARBA" id="ARBA00011047"/>
    </source>
</evidence>
<gene>
    <name evidence="2" type="ORF">CANTEDRAFT_97301</name>
</gene>
<dbReference type="InterPro" id="IPR009772">
    <property type="entry name" value="CDC123"/>
</dbReference>
<reference evidence="2 3" key="1">
    <citation type="journal article" date="2011" name="Proc. Natl. Acad. Sci. U.S.A.">
        <title>Comparative genomics of xylose-fermenting fungi for enhanced biofuel production.</title>
        <authorList>
            <person name="Wohlbach D.J."/>
            <person name="Kuo A."/>
            <person name="Sato T.K."/>
            <person name="Potts K.M."/>
            <person name="Salamov A.A."/>
            <person name="LaButti K.M."/>
            <person name="Sun H."/>
            <person name="Clum A."/>
            <person name="Pangilinan J.L."/>
            <person name="Lindquist E.A."/>
            <person name="Lucas S."/>
            <person name="Lapidus A."/>
            <person name="Jin M."/>
            <person name="Gunawan C."/>
            <person name="Balan V."/>
            <person name="Dale B.E."/>
            <person name="Jeffries T.W."/>
            <person name="Zinkel R."/>
            <person name="Barry K.W."/>
            <person name="Grigoriev I.V."/>
            <person name="Gasch A.P."/>
        </authorList>
    </citation>
    <scope>NUCLEOTIDE SEQUENCE [LARGE SCALE GENOMIC DNA]</scope>
    <source>
        <strain evidence="3">ATCC 10573 / BCRC 21748 / CBS 615 / JCM 9827 / NBRC 10315 / NRRL Y-1498 / VKM Y-70</strain>
    </source>
</reference>
<comment type="similarity">
    <text evidence="1">Belongs to the CDC123 family.</text>
</comment>
<sequence length="331" mass="38598">MTRDYTVFEEVKATKKDILNCRFSSWYPKLQEHSFEAEILGPLPSQFVEYLGAESIRLPLEDKVELDVTSDNEYSDWEDEEDSAEESDPIQGFVDLHEQVNEVVKKYRAVAPKLNWSAPKDSCWIMLNKTMKCQSASDVYLMLNASDHITHDLDFPFEDTHDEESDPEFDYELVLRKWRDINPALEFRVFVRNGEVVGKSQRDLNYYDYLEKLIGDNKLDDTINSFVKKTVVPVIENRSFIVDVYVPKPFSKVYVVDINPFTRITDSILYTWSELLNDKEDKTRLITETNIGRFKTKAYSENQVPLDVIQASSDPNSLAQLAREWQINEKK</sequence>
<dbReference type="eggNOG" id="KOG2983">
    <property type="taxonomic scope" value="Eukaryota"/>
</dbReference>
<dbReference type="GeneID" id="18250677"/>
<protein>
    <submittedName>
        <fullName evidence="2">D123-domain-containing protein</fullName>
    </submittedName>
</protein>
<evidence type="ECO:0000313" key="2">
    <source>
        <dbReference type="EMBL" id="EGV65403.1"/>
    </source>
</evidence>
<dbReference type="PANTHER" id="PTHR15323">
    <property type="entry name" value="D123 PROTEIN"/>
    <property type="match status" value="1"/>
</dbReference>
<keyword evidence="3" id="KW-1185">Reference proteome</keyword>
<dbReference type="RefSeq" id="XP_006685089.1">
    <property type="nucleotide sequence ID" value="XM_006685026.1"/>
</dbReference>
<dbReference type="AlphaFoldDB" id="G3B0H4"/>